<dbReference type="Pfam" id="PF03551">
    <property type="entry name" value="PadR"/>
    <property type="match status" value="1"/>
</dbReference>
<dbReference type="InterPro" id="IPR052509">
    <property type="entry name" value="Metal_resp_DNA-bind_regulator"/>
</dbReference>
<reference evidence="3" key="1">
    <citation type="journal article" date="2019" name="Int. J. Syst. Evol. Microbiol.">
        <title>The Global Catalogue of Microorganisms (GCM) 10K type strain sequencing project: providing services to taxonomists for standard genome sequencing and annotation.</title>
        <authorList>
            <consortium name="The Broad Institute Genomics Platform"/>
            <consortium name="The Broad Institute Genome Sequencing Center for Infectious Disease"/>
            <person name="Wu L."/>
            <person name="Ma J."/>
        </authorList>
    </citation>
    <scope>NUCLEOTIDE SEQUENCE [LARGE SCALE GENOMIC DNA]</scope>
    <source>
        <strain evidence="3">KCTC 12907</strain>
    </source>
</reference>
<proteinExistence type="predicted"/>
<dbReference type="PANTHER" id="PTHR33169">
    <property type="entry name" value="PADR-FAMILY TRANSCRIPTIONAL REGULATOR"/>
    <property type="match status" value="1"/>
</dbReference>
<evidence type="ECO:0000313" key="2">
    <source>
        <dbReference type="EMBL" id="MFC7149635.1"/>
    </source>
</evidence>
<comment type="caution">
    <text evidence="2">The sequence shown here is derived from an EMBL/GenBank/DDBJ whole genome shotgun (WGS) entry which is preliminary data.</text>
</comment>
<dbReference type="PANTHER" id="PTHR33169:SF14">
    <property type="entry name" value="TRANSCRIPTIONAL REGULATOR RV3488"/>
    <property type="match status" value="1"/>
</dbReference>
<evidence type="ECO:0000313" key="3">
    <source>
        <dbReference type="Proteomes" id="UP001596378"/>
    </source>
</evidence>
<dbReference type="RefSeq" id="WP_378051300.1">
    <property type="nucleotide sequence ID" value="NZ_JBHMDN010000034.1"/>
</dbReference>
<protein>
    <submittedName>
        <fullName evidence="2">PadR family transcriptional regulator</fullName>
    </submittedName>
</protein>
<dbReference type="Proteomes" id="UP001596378">
    <property type="component" value="Unassembled WGS sequence"/>
</dbReference>
<keyword evidence="3" id="KW-1185">Reference proteome</keyword>
<dbReference type="Gene3D" id="1.10.10.10">
    <property type="entry name" value="Winged helix-like DNA-binding domain superfamily/Winged helix DNA-binding domain"/>
    <property type="match status" value="1"/>
</dbReference>
<organism evidence="2 3">
    <name type="scientific">Cohnella cellulosilytica</name>
    <dbReference type="NCBI Taxonomy" id="986710"/>
    <lineage>
        <taxon>Bacteria</taxon>
        <taxon>Bacillati</taxon>
        <taxon>Bacillota</taxon>
        <taxon>Bacilli</taxon>
        <taxon>Bacillales</taxon>
        <taxon>Paenibacillaceae</taxon>
        <taxon>Cohnella</taxon>
    </lineage>
</organism>
<sequence length="195" mass="22577">MSIRLIILGLLMENNRHPYEIRQTIKARNWHMTFRIRDGSLYYAVDQMREDGLIEVAETIPVQGDNRPDKIVYRITDKGKDALRQMVHEEFDKDFYPQHPIFAPLVFARHADNAEMETLIAKRLTGCQDRIDRINGVLELKGGWLPHGSKRMIEGVLRFSEAERDWLAVILEDARNGLLKIAERKPGSPPDGERC</sequence>
<dbReference type="SUPFAM" id="SSF46785">
    <property type="entry name" value="Winged helix' DNA-binding domain"/>
    <property type="match status" value="1"/>
</dbReference>
<accession>A0ABW2FFJ7</accession>
<evidence type="ECO:0000259" key="1">
    <source>
        <dbReference type="Pfam" id="PF03551"/>
    </source>
</evidence>
<gene>
    <name evidence="2" type="ORF">ACFQMJ_13945</name>
</gene>
<dbReference type="InterPro" id="IPR036390">
    <property type="entry name" value="WH_DNA-bd_sf"/>
</dbReference>
<feature type="domain" description="Transcription regulator PadR N-terminal" evidence="1">
    <location>
        <begin position="7"/>
        <end position="84"/>
    </location>
</feature>
<name>A0ABW2FFJ7_9BACL</name>
<dbReference type="EMBL" id="JBHTAI010000007">
    <property type="protein sequence ID" value="MFC7149635.1"/>
    <property type="molecule type" value="Genomic_DNA"/>
</dbReference>
<dbReference type="InterPro" id="IPR036388">
    <property type="entry name" value="WH-like_DNA-bd_sf"/>
</dbReference>
<dbReference type="InterPro" id="IPR005149">
    <property type="entry name" value="Tscrpt_reg_PadR_N"/>
</dbReference>